<comment type="similarity">
    <text evidence="1 2">Belongs to the outer membrane factor (OMF) (TC 1.B.17) family.</text>
</comment>
<dbReference type="PANTHER" id="PTHR30203">
    <property type="entry name" value="OUTER MEMBRANE CATION EFFLUX PROTEIN"/>
    <property type="match status" value="1"/>
</dbReference>
<dbReference type="NCBIfam" id="TIGR01845">
    <property type="entry name" value="outer_NodT"/>
    <property type="match status" value="1"/>
</dbReference>
<evidence type="ECO:0000313" key="5">
    <source>
        <dbReference type="Proteomes" id="UP000652567"/>
    </source>
</evidence>
<dbReference type="AlphaFoldDB" id="A0A928V753"/>
<feature type="region of interest" description="Disordered" evidence="3">
    <location>
        <begin position="101"/>
        <end position="126"/>
    </location>
</feature>
<accession>A0A928V753</accession>
<dbReference type="SUPFAM" id="SSF56954">
    <property type="entry name" value="Outer membrane efflux proteins (OEP)"/>
    <property type="match status" value="1"/>
</dbReference>
<keyword evidence="2" id="KW-0472">Membrane</keyword>
<dbReference type="Gene3D" id="1.20.1600.10">
    <property type="entry name" value="Outer membrane efflux proteins (OEP)"/>
    <property type="match status" value="1"/>
</dbReference>
<evidence type="ECO:0000256" key="1">
    <source>
        <dbReference type="ARBA" id="ARBA00007613"/>
    </source>
</evidence>
<dbReference type="InterPro" id="IPR010131">
    <property type="entry name" value="MdtP/NodT-like"/>
</dbReference>
<dbReference type="PANTHER" id="PTHR30203:SF33">
    <property type="entry name" value="BLR4455 PROTEIN"/>
    <property type="match status" value="1"/>
</dbReference>
<dbReference type="PROSITE" id="PS51257">
    <property type="entry name" value="PROKAR_LIPOPROTEIN"/>
    <property type="match status" value="1"/>
</dbReference>
<keyword evidence="2" id="KW-1134">Transmembrane beta strand</keyword>
<dbReference type="GO" id="GO:0009279">
    <property type="term" value="C:cell outer membrane"/>
    <property type="evidence" value="ECO:0007669"/>
    <property type="project" value="UniProtKB-SubCell"/>
</dbReference>
<dbReference type="EMBL" id="PRDL01000001">
    <property type="protein sequence ID" value="MBE8717774.1"/>
    <property type="molecule type" value="Genomic_DNA"/>
</dbReference>
<dbReference type="Pfam" id="PF02321">
    <property type="entry name" value="OEP"/>
    <property type="match status" value="2"/>
</dbReference>
<dbReference type="Proteomes" id="UP000652567">
    <property type="component" value="Unassembled WGS sequence"/>
</dbReference>
<organism evidence="4 5">
    <name type="scientific">Cellvibrio polysaccharolyticus</name>
    <dbReference type="NCBI Taxonomy" id="2082724"/>
    <lineage>
        <taxon>Bacteria</taxon>
        <taxon>Pseudomonadati</taxon>
        <taxon>Pseudomonadota</taxon>
        <taxon>Gammaproteobacteria</taxon>
        <taxon>Cellvibrionales</taxon>
        <taxon>Cellvibrionaceae</taxon>
        <taxon>Cellvibrio</taxon>
    </lineage>
</organism>
<protein>
    <submittedName>
        <fullName evidence="4">Transporter</fullName>
    </submittedName>
</protein>
<dbReference type="RefSeq" id="WP_193909824.1">
    <property type="nucleotide sequence ID" value="NZ_PRDL01000001.1"/>
</dbReference>
<dbReference type="Gene3D" id="2.20.200.10">
    <property type="entry name" value="Outer membrane efflux proteins (OEP)"/>
    <property type="match status" value="1"/>
</dbReference>
<reference evidence="4" key="1">
    <citation type="submission" date="2018-07" db="EMBL/GenBank/DDBJ databases">
        <title>Genome assembly of strain Ka43.</title>
        <authorList>
            <person name="Kukolya J."/>
            <person name="Nagy I."/>
            <person name="Horvath B."/>
            <person name="Toth A."/>
        </authorList>
    </citation>
    <scope>NUCLEOTIDE SEQUENCE</scope>
    <source>
        <strain evidence="4">KB43</strain>
    </source>
</reference>
<evidence type="ECO:0000256" key="3">
    <source>
        <dbReference type="SAM" id="MobiDB-lite"/>
    </source>
</evidence>
<keyword evidence="2" id="KW-0449">Lipoprotein</keyword>
<comment type="caution">
    <text evidence="4">The sequence shown here is derived from an EMBL/GenBank/DDBJ whole genome shotgun (WGS) entry which is preliminary data.</text>
</comment>
<keyword evidence="2" id="KW-0812">Transmembrane</keyword>
<evidence type="ECO:0000313" key="4">
    <source>
        <dbReference type="EMBL" id="MBE8717774.1"/>
    </source>
</evidence>
<comment type="subcellular location">
    <subcellularLocation>
        <location evidence="2">Cell outer membrane</location>
        <topology evidence="2">Lipid-anchor</topology>
    </subcellularLocation>
</comment>
<name>A0A928V753_9GAMM</name>
<dbReference type="GO" id="GO:0015562">
    <property type="term" value="F:efflux transmembrane transporter activity"/>
    <property type="evidence" value="ECO:0007669"/>
    <property type="project" value="InterPro"/>
</dbReference>
<proteinExistence type="inferred from homology"/>
<evidence type="ECO:0000256" key="2">
    <source>
        <dbReference type="RuleBase" id="RU362097"/>
    </source>
</evidence>
<keyword evidence="5" id="KW-1185">Reference proteome</keyword>
<gene>
    <name evidence="4" type="ORF">C4F51_11325</name>
</gene>
<sequence length="469" mass="50608">MASLKTLSSLALLVSLTVSGCRHYDAVEQPPLDYPAQWQTVTDADAIQVQREWWDSFQAPQLNALIAEALQNSPDILITAERVRQAELQLRSTGASLFPSLSASASTGSRRNRPDGGEWQDSDSSSLSLGVNYEVDVWGRVAAGVASARYGFAATRFDQEAATLSITASVANAWFQWLSLQARVATARENLAIAEGIERVVRVRYDNGVASAADLSRQRSSVLSLQSSLLPLELQSRQAFSAIAILLGRTTESLQLASVALQDIRVPMIDAGLPADIIVRRPDLASAEAQLYAANANVTAARTALLPGISLSGSGGLSGSDLFSLASASQSVGWSLSLAQTLFDGGRLRNQVAISESRRVELVESYRKAILVALQEVDNALDSAATFDGQETQQTEIVNEARRTLRLTEVRYREGSDDLLSLLDAQRSLYQAEDSLVQLRVSRLNAAINLYKTLGGGWSKPENTLDVLP</sequence>
<keyword evidence="2" id="KW-0564">Palmitate</keyword>
<dbReference type="InterPro" id="IPR003423">
    <property type="entry name" value="OMP_efflux"/>
</dbReference>